<dbReference type="Proteomes" id="UP000186469">
    <property type="component" value="Unassembled WGS sequence"/>
</dbReference>
<protein>
    <submittedName>
        <fullName evidence="3">VCBS repeat-containing protein</fullName>
    </submittedName>
</protein>
<evidence type="ECO:0000259" key="2">
    <source>
        <dbReference type="Pfam" id="PF19116"/>
    </source>
</evidence>
<dbReference type="STRING" id="1121455.SAMN02745728_02400"/>
<sequence length="2188" mass="231122">MATQLLNPKGQTVNIPVTSKMELQFGFEVGSGLYSHEGDNLVITFDDGGKIVLEGFYAQPKEELPSFIVEEGVDIPAEQFLAQFNDESLLPAAGPAARAPGSGGTGEYLDDAGNLIDGVNRLGGLGNTQWGRGTEVSVNYLDSSPASGTFDVYVSTGLKADAGMYEDDQARQNIGDYTVEYPKINFIFTPVGNTQVEGVNLSGFSAGTKIYLGVPGAPGTTEITISSEGQIVPFSHAQLNAGVYLIPPNNSDADMNINISVDLRNNSSGITNTITGNAIFVVDAVADLPDLSLGEMSSETQDNSSEDISELKLLTFPVTASFNDVDSSEYHYIILEGIPAGWDIHQLPAGWSVRGVGDAEYPIAYAGSGLVIQIPNNVISVSGDIVFDPKDWSNERDVNGNPHPDERYANGAIITVKDAAWEHDPKDAELSDKNNYAERQGETIYQISIPEDKPDFDQDTVRILSDETAGRQTGQEITHLDSDVLGVLSSLGLSGSSFVSAATSNVSYTLKSDGTNDSGGNAGQSKITFEIADGTDSGLKTSSGQAIFLYQSEDGHMLGRVGGESGSVAFVVTITEAGLNSGENTAQITFVQYMALEHPTGGDSHNEKLADALKLTLAVYDDEGDRAETSVSINVRDDGPKMLCDNHWVNLSETDLAGGSDQHHLINNVHGNLHDESLFIGFIGFSFGADGPASTTNAAGTNPFVWDTIEGYKTYDADGKPVDVTWQVSEDGLTLTGFAEGGSANNPAIIIKANLTPHGATYSVDQVAPLFHEQPNNNETLKLEIGFTITDGDGDTTTGDLTISIKDDVPYAGKCDINDIVYEKDLRDGGVIVTSGELSAFFGADGANAETPITWDKGAITNELGNYKVIIDGEPISITQDMISFSDNGKTFTVSIDNKPVISATLSYDPTSGKCSYSYTQHEPLEHGEPGTLADLEHKLDLKYIIMDGDGDTSSNELDIYVADSVALPSGSSGHFDETDARSGFPLIGVIDLKLDYDAPDGIKDVNWNKTLIDKALDVYNDAAPAEADGFSCSVSNDGSVLTISQFGKAVLELTLERNPDGTYSAHYKQLAPMDHPLGAQVLGLSHDEPIPFMLPVNVVDGDGDTTLSLVNVKVDDDGPNPVLTSNVALLETIGNVLLNSLDDLDISNADAFVASLTKALGDSLTVGVADIGGLLDLADLVLDKDLSRFNSPEMQELLQDLIAGEVPNLNSLNINTLNTLVKGVPGYEPFNGNFLHDAPIYAKLIADFAKGPERIVEILLGGSDADRTEGNAPYIGEIKNIDFGADGPAENNPVTWSKLGVQGILQVLGVHAAGSDNPLIAEGSGTVLNIYDGQGGALVMTLTLTESGNKYGYEITQHLGLEHTQGMLGDLLSQLGGNLLTSAIPAELQSLMDTLNIDAETLLGLLDGGKFLTLPLPIVVTDHDGDIAPGLISLTIRDSLPIMGTITQPEMVYESDLTLGTDSLHTDPALDDQSKTEGSFSFKAGFDGLDNIALNGTNINLGAIIEGTYGKLKITAISIPDANGNVEVEYEYQIEKSATHKDGEGANTELVSGDEKFTITITDKDGDIAEGAFIITIKDDVPQAIAETDSLDAPSVEAGLWTASGNILSGDSTSSEGNTDKFGADERRAGDGLKVEGKDWSSGVNPDGEITINGKYGDLYMKTDGSYRYVVDPNKEAWQDEAPLRDVFEAQITTLPISNTVNLLAPLTINLPEASQYLHLEFPKLDKPILGAEQAKITVTFTDGTSQTFTVVGANNTLEVFDKTFSTAVSSVKVEAGTLTSSFTVNEVKYTAMVKVGEEPDPNWTPKEEFEYSITDKDGDSADAKLIIDIKTTPSIIGGQGEDLNVDEAYIQGGTLHGETTSPDPLNATGTVTFSTPEGVGSVAIAGTNVSFDNVGNWTGSIATPYGFITNATLTSLGGGQYTLNYTYKLNDNAMSTTAGDERNIQDNADSFNIVIRDKFGSTDADKISIDVKVDIKDDIAIASVDTGSLSEANATLSVNALNGVLSNDQIGADAQAGFTVQGVSANDATNVERTGSVGAEVTGDYGNLTLQADGSYSYTLTSNIAPNVTVNDVFTYTIKDADGDWKTTTLTISTKGTNETPIITPNVGSLSVTLHDDGLTGGTQSDTAPHTTSGTGLFEIDSKTEGLSALTIAGKTIDLSSGVQSVLISAPTDVYAVTVTGVSVDA</sequence>
<feature type="non-terminal residue" evidence="3">
    <location>
        <position position="2188"/>
    </location>
</feature>
<dbReference type="RefSeq" id="WP_218587524.1">
    <property type="nucleotide sequence ID" value="NZ_FRDI01000022.1"/>
</dbReference>
<dbReference type="InterPro" id="IPR010221">
    <property type="entry name" value="VCBS_dom"/>
</dbReference>
<gene>
    <name evidence="3" type="ORF">SAMN02745728_02400</name>
</gene>
<feature type="domain" description="DUF5801" evidence="2">
    <location>
        <begin position="497"/>
        <end position="633"/>
    </location>
</feature>
<dbReference type="Pfam" id="PF19116">
    <property type="entry name" value="DUF5801"/>
    <property type="match status" value="1"/>
</dbReference>
<evidence type="ECO:0000313" key="3">
    <source>
        <dbReference type="EMBL" id="SHN73300.1"/>
    </source>
</evidence>
<evidence type="ECO:0000256" key="1">
    <source>
        <dbReference type="SAM" id="MobiDB-lite"/>
    </source>
</evidence>
<accession>A0A1M7TRI1</accession>
<proteinExistence type="predicted"/>
<feature type="region of interest" description="Disordered" evidence="1">
    <location>
        <begin position="1608"/>
        <end position="1627"/>
    </location>
</feature>
<feature type="compositionally biased region" description="Polar residues" evidence="1">
    <location>
        <begin position="1608"/>
        <end position="1618"/>
    </location>
</feature>
<name>A0A1M7TRI1_9BACT</name>
<reference evidence="3 4" key="1">
    <citation type="submission" date="2016-12" db="EMBL/GenBank/DDBJ databases">
        <authorList>
            <person name="Song W.-J."/>
            <person name="Kurnit D.M."/>
        </authorList>
    </citation>
    <scope>NUCLEOTIDE SEQUENCE [LARGE SCALE GENOMIC DNA]</scope>
    <source>
        <strain evidence="3 4">DSM 11393</strain>
    </source>
</reference>
<evidence type="ECO:0000313" key="4">
    <source>
        <dbReference type="Proteomes" id="UP000186469"/>
    </source>
</evidence>
<organism evidence="3 4">
    <name type="scientific">Desulfovibrio litoralis DSM 11393</name>
    <dbReference type="NCBI Taxonomy" id="1121455"/>
    <lineage>
        <taxon>Bacteria</taxon>
        <taxon>Pseudomonadati</taxon>
        <taxon>Thermodesulfobacteriota</taxon>
        <taxon>Desulfovibrionia</taxon>
        <taxon>Desulfovibrionales</taxon>
        <taxon>Desulfovibrionaceae</taxon>
        <taxon>Desulfovibrio</taxon>
    </lineage>
</organism>
<dbReference type="NCBIfam" id="TIGR01965">
    <property type="entry name" value="VCBS_repeat"/>
    <property type="match status" value="1"/>
</dbReference>
<dbReference type="Pfam" id="PF17963">
    <property type="entry name" value="Big_9"/>
    <property type="match status" value="1"/>
</dbReference>
<dbReference type="InterPro" id="IPR043824">
    <property type="entry name" value="DUF5801"/>
</dbReference>
<keyword evidence="4" id="KW-1185">Reference proteome</keyword>
<dbReference type="EMBL" id="FRDI01000022">
    <property type="protein sequence ID" value="SHN73300.1"/>
    <property type="molecule type" value="Genomic_DNA"/>
</dbReference>